<geneLocation type="chloroplast" evidence="1"/>
<keyword evidence="1" id="KW-0934">Plastid</keyword>
<proteinExistence type="predicted"/>
<name>A0A1G4NS39_9FLOR</name>
<reference evidence="1" key="2">
    <citation type="submission" date="2016-10" db="EMBL/GenBank/DDBJ databases">
        <authorList>
            <person name="de Groot N.N."/>
        </authorList>
    </citation>
    <scope>NUCLEOTIDE SEQUENCE</scope>
    <source>
        <strain evidence="1">HV04060</strain>
    </source>
</reference>
<protein>
    <submittedName>
        <fullName evidence="1">Uncharacterized protein</fullName>
    </submittedName>
</protein>
<dbReference type="EMBL" id="LT622864">
    <property type="protein sequence ID" value="SCW21478.1"/>
    <property type="molecule type" value="Genomic_DNA"/>
</dbReference>
<evidence type="ECO:0000313" key="1">
    <source>
        <dbReference type="EMBL" id="SCW21478.1"/>
    </source>
</evidence>
<accession>A0A1G4NS39</accession>
<dbReference type="GeneID" id="29998583"/>
<gene>
    <name evidence="1" type="primary">ycf37</name>
    <name evidence="1" type="ORF">HV04060_37</name>
</gene>
<dbReference type="AlphaFoldDB" id="A0A1G4NS39"/>
<reference evidence="1" key="1">
    <citation type="submission" date="2016-10" db="EMBL/GenBank/DDBJ databases">
        <title>Chloroplast genomes as a tool to resolve red algal phylogenies: a case study in the Nemaliales.</title>
        <authorList>
            <person name="Costa J.F."/>
            <person name="Lin S.M."/>
            <person name="Macaya E.C."/>
            <person name="Fernandez-Garcia C."/>
            <person name="Verbruggen H."/>
        </authorList>
    </citation>
    <scope>NUCLEOTIDE SEQUENCE</scope>
    <source>
        <strain evidence="1">HV04060</strain>
    </source>
</reference>
<sequence length="118" mass="14184">MIPIIYLLTMSIILTSITIVLSKQVLNFHIRLQDLIAFIFIKLTNKKYMEKKQNKVKIYIHQYKWTSALYELDKELKEKTIHKNLQQINYSIGFILENTNYTNIANKYYKSINKQKHN</sequence>
<dbReference type="RefSeq" id="YP_009313224.1">
    <property type="nucleotide sequence ID" value="NC_031656.1"/>
</dbReference>
<keyword evidence="1" id="KW-0150">Chloroplast</keyword>
<organism evidence="1">
    <name type="scientific">Dichotomaria marginata</name>
    <dbReference type="NCBI Taxonomy" id="268567"/>
    <lineage>
        <taxon>Eukaryota</taxon>
        <taxon>Rhodophyta</taxon>
        <taxon>Florideophyceae</taxon>
        <taxon>Nemaliophycidae</taxon>
        <taxon>Nemaliales</taxon>
        <taxon>Galaxauraceae</taxon>
        <taxon>Dichotomaria</taxon>
    </lineage>
</organism>